<accession>A0ABU0U5L8</accession>
<evidence type="ECO:0000256" key="1">
    <source>
        <dbReference type="ARBA" id="ARBA00023015"/>
    </source>
</evidence>
<dbReference type="InterPro" id="IPR000843">
    <property type="entry name" value="HTH_LacI"/>
</dbReference>
<dbReference type="EMBL" id="JAUTBA010000001">
    <property type="protein sequence ID" value="MDQ1150244.1"/>
    <property type="molecule type" value="Genomic_DNA"/>
</dbReference>
<dbReference type="InterPro" id="IPR001761">
    <property type="entry name" value="Peripla_BP/Lac1_sug-bd_dom"/>
</dbReference>
<evidence type="ECO:0000256" key="2">
    <source>
        <dbReference type="ARBA" id="ARBA00023125"/>
    </source>
</evidence>
<dbReference type="PROSITE" id="PS50932">
    <property type="entry name" value="HTH_LACI_2"/>
    <property type="match status" value="1"/>
</dbReference>
<evidence type="ECO:0000313" key="6">
    <source>
        <dbReference type="Proteomes" id="UP001244640"/>
    </source>
</evidence>
<feature type="domain" description="HTH lacI-type" evidence="4">
    <location>
        <begin position="6"/>
        <end position="60"/>
    </location>
</feature>
<gene>
    <name evidence="5" type="ORF">QE382_002228</name>
</gene>
<dbReference type="InterPro" id="IPR028082">
    <property type="entry name" value="Peripla_BP_I"/>
</dbReference>
<dbReference type="PANTHER" id="PTHR30146">
    <property type="entry name" value="LACI-RELATED TRANSCRIPTIONAL REPRESSOR"/>
    <property type="match status" value="1"/>
</dbReference>
<evidence type="ECO:0000259" key="4">
    <source>
        <dbReference type="PROSITE" id="PS50932"/>
    </source>
</evidence>
<dbReference type="Pfam" id="PF00532">
    <property type="entry name" value="Peripla_BP_1"/>
    <property type="match status" value="1"/>
</dbReference>
<keyword evidence="2 5" id="KW-0238">DNA-binding</keyword>
<dbReference type="RefSeq" id="WP_307185926.1">
    <property type="nucleotide sequence ID" value="NZ_JAUTBA010000001.1"/>
</dbReference>
<evidence type="ECO:0000256" key="3">
    <source>
        <dbReference type="ARBA" id="ARBA00023163"/>
    </source>
</evidence>
<reference evidence="5 6" key="1">
    <citation type="submission" date="2023-07" db="EMBL/GenBank/DDBJ databases">
        <title>Functional and genomic diversity of the sorghum phyllosphere microbiome.</title>
        <authorList>
            <person name="Shade A."/>
        </authorList>
    </citation>
    <scope>NUCLEOTIDE SEQUENCE [LARGE SCALE GENOMIC DNA]</scope>
    <source>
        <strain evidence="5 6">SORGH_AS_0892</strain>
    </source>
</reference>
<dbReference type="PANTHER" id="PTHR30146:SF109">
    <property type="entry name" value="HTH-TYPE TRANSCRIPTIONAL REGULATOR GALS"/>
    <property type="match status" value="1"/>
</dbReference>
<comment type="caution">
    <text evidence="5">The sequence shown here is derived from an EMBL/GenBank/DDBJ whole genome shotgun (WGS) entry which is preliminary data.</text>
</comment>
<dbReference type="CDD" id="cd01392">
    <property type="entry name" value="HTH_LacI"/>
    <property type="match status" value="1"/>
</dbReference>
<dbReference type="Proteomes" id="UP001244640">
    <property type="component" value="Unassembled WGS sequence"/>
</dbReference>
<keyword evidence="6" id="KW-1185">Reference proteome</keyword>
<dbReference type="SUPFAM" id="SSF53822">
    <property type="entry name" value="Periplasmic binding protein-like I"/>
    <property type="match status" value="1"/>
</dbReference>
<protein>
    <submittedName>
        <fullName evidence="5">DNA-binding LacI/PurR family transcriptional regulator</fullName>
    </submittedName>
</protein>
<dbReference type="GO" id="GO:0003677">
    <property type="term" value="F:DNA binding"/>
    <property type="evidence" value="ECO:0007669"/>
    <property type="project" value="UniProtKB-KW"/>
</dbReference>
<organism evidence="5 6">
    <name type="scientific">Sphingobacterium zeae</name>
    <dbReference type="NCBI Taxonomy" id="1776859"/>
    <lineage>
        <taxon>Bacteria</taxon>
        <taxon>Pseudomonadati</taxon>
        <taxon>Bacteroidota</taxon>
        <taxon>Sphingobacteriia</taxon>
        <taxon>Sphingobacteriales</taxon>
        <taxon>Sphingobacteriaceae</taxon>
        <taxon>Sphingobacterium</taxon>
    </lineage>
</organism>
<dbReference type="InterPro" id="IPR010982">
    <property type="entry name" value="Lambda_DNA-bd_dom_sf"/>
</dbReference>
<keyword evidence="3" id="KW-0804">Transcription</keyword>
<dbReference type="Pfam" id="PF00356">
    <property type="entry name" value="LacI"/>
    <property type="match status" value="1"/>
</dbReference>
<evidence type="ECO:0000313" key="5">
    <source>
        <dbReference type="EMBL" id="MDQ1150244.1"/>
    </source>
</evidence>
<dbReference type="SUPFAM" id="SSF47413">
    <property type="entry name" value="lambda repressor-like DNA-binding domains"/>
    <property type="match status" value="1"/>
</dbReference>
<name>A0ABU0U5L8_9SPHI</name>
<dbReference type="SMART" id="SM00354">
    <property type="entry name" value="HTH_LACI"/>
    <property type="match status" value="1"/>
</dbReference>
<dbReference type="Gene3D" id="1.10.260.40">
    <property type="entry name" value="lambda repressor-like DNA-binding domains"/>
    <property type="match status" value="1"/>
</dbReference>
<sequence>MKSDQITIVDIANELNISKSTVSRALTGHANVKAETRQKILELAEKLDYQRNMQSLSLITNKTNTIGIVLPEFSTSFFPQVVVGAQEEASKHGYSVLISQCNESYATEVANAKVMLANRVDGVMVSLTKETLNYDHWKVFIRKKIPIVFFNRVCNEIMVPKVVVNDYDAAFHAVEHLISLGRRRIAHLAGPRQLSISQKRLNGYCDALTKHGIPIDQDLIIDSDLSLNKIKMFVKFLVELENPIDGIFAVNDPTAIEAMQIIKKMNKRIPEDIAVVGFSDNYGSSFAEPSLTTVAQPVREIGKTAMELLLGLIGKDMEEWKPIIRTMEAKLMVRDSTVRSGA</sequence>
<keyword evidence="1" id="KW-0805">Transcription regulation</keyword>
<proteinExistence type="predicted"/>
<dbReference type="Gene3D" id="3.40.50.2300">
    <property type="match status" value="2"/>
</dbReference>
<dbReference type="CDD" id="cd06267">
    <property type="entry name" value="PBP1_LacI_sugar_binding-like"/>
    <property type="match status" value="1"/>
</dbReference>